<protein>
    <submittedName>
        <fullName evidence="1">Uncharacterized protein</fullName>
    </submittedName>
</protein>
<evidence type="ECO:0000313" key="1">
    <source>
        <dbReference type="EMBL" id="MDQ7877350.1"/>
    </source>
</evidence>
<proteinExistence type="predicted"/>
<accession>A0ABU0YZY4</accession>
<evidence type="ECO:0000313" key="2">
    <source>
        <dbReference type="Proteomes" id="UP001235133"/>
    </source>
</evidence>
<dbReference type="Proteomes" id="UP001235133">
    <property type="component" value="Unassembled WGS sequence"/>
</dbReference>
<keyword evidence="2" id="KW-1185">Reference proteome</keyword>
<name>A0ABU0YZY4_9MICO</name>
<dbReference type="EMBL" id="JAVFWO010000002">
    <property type="protein sequence ID" value="MDQ7877350.1"/>
    <property type="molecule type" value="Genomic_DNA"/>
</dbReference>
<sequence>MTFLAKYSGVCPGAGCDEPIDIGDIVEWIEGQVVHEGCLPPAGVKPRPVCGECFMEIALNGACGCGVLT</sequence>
<reference evidence="1 2" key="1">
    <citation type="submission" date="2023-08" db="EMBL/GenBank/DDBJ databases">
        <title>Microbacterium psychrotolerans sp. nov., a psychrotolerant bacterium isolated from soil in Heilongjiang Province, China.</title>
        <authorList>
            <person name="An P."/>
            <person name="Zhao D."/>
            <person name="Xiang H."/>
        </authorList>
    </citation>
    <scope>NUCLEOTIDE SEQUENCE [LARGE SCALE GENOMIC DNA]</scope>
    <source>
        <strain evidence="1 2">QXD-8</strain>
    </source>
</reference>
<organism evidence="1 2">
    <name type="scientific">Microbacterium psychrotolerans</name>
    <dbReference type="NCBI Taxonomy" id="3068321"/>
    <lineage>
        <taxon>Bacteria</taxon>
        <taxon>Bacillati</taxon>
        <taxon>Actinomycetota</taxon>
        <taxon>Actinomycetes</taxon>
        <taxon>Micrococcales</taxon>
        <taxon>Microbacteriaceae</taxon>
        <taxon>Microbacterium</taxon>
    </lineage>
</organism>
<gene>
    <name evidence="1" type="ORF">Q9R08_05100</name>
</gene>
<dbReference type="RefSeq" id="WP_308866786.1">
    <property type="nucleotide sequence ID" value="NZ_JAVFWO010000002.1"/>
</dbReference>
<comment type="caution">
    <text evidence="1">The sequence shown here is derived from an EMBL/GenBank/DDBJ whole genome shotgun (WGS) entry which is preliminary data.</text>
</comment>